<evidence type="ECO:0000313" key="7">
    <source>
        <dbReference type="EMBL" id="SVB31469.1"/>
    </source>
</evidence>
<feature type="non-terminal residue" evidence="7">
    <location>
        <position position="477"/>
    </location>
</feature>
<evidence type="ECO:0000256" key="2">
    <source>
        <dbReference type="ARBA" id="ARBA00030119"/>
    </source>
</evidence>
<evidence type="ECO:0000259" key="6">
    <source>
        <dbReference type="Pfam" id="PF20172"/>
    </source>
</evidence>
<evidence type="ECO:0000259" key="5">
    <source>
        <dbReference type="Pfam" id="PF14691"/>
    </source>
</evidence>
<dbReference type="InterPro" id="IPR009051">
    <property type="entry name" value="Helical_ferredxn"/>
</dbReference>
<feature type="domain" description="Dihydroprymidine dehydrogenase" evidence="5">
    <location>
        <begin position="94"/>
        <end position="169"/>
    </location>
</feature>
<dbReference type="AlphaFoldDB" id="A0A382D037"/>
<evidence type="ECO:0000256" key="3">
    <source>
        <dbReference type="ARBA" id="ARBA00032722"/>
    </source>
</evidence>
<proteinExistence type="predicted"/>
<dbReference type="Pfam" id="PF07992">
    <property type="entry name" value="Pyr_redox_2"/>
    <property type="match status" value="1"/>
</dbReference>
<dbReference type="PANTHER" id="PTHR43073">
    <property type="entry name" value="DIHYDROPYRIMIDINE DEHYDROGENASE [NADP(+)]"/>
    <property type="match status" value="1"/>
</dbReference>
<dbReference type="SUPFAM" id="SSF51971">
    <property type="entry name" value="Nucleotide-binding domain"/>
    <property type="match status" value="1"/>
</dbReference>
<dbReference type="GO" id="GO:0016491">
    <property type="term" value="F:oxidoreductase activity"/>
    <property type="evidence" value="ECO:0007669"/>
    <property type="project" value="UniProtKB-KW"/>
</dbReference>
<keyword evidence="1" id="KW-0560">Oxidoreductase</keyword>
<dbReference type="Pfam" id="PF20172">
    <property type="entry name" value="DUF6538"/>
    <property type="match status" value="1"/>
</dbReference>
<dbReference type="InterPro" id="IPR036188">
    <property type="entry name" value="FAD/NAD-bd_sf"/>
</dbReference>
<accession>A0A382D037</accession>
<feature type="domain" description="DUF6538" evidence="6">
    <location>
        <begin position="5"/>
        <end position="56"/>
    </location>
</feature>
<organism evidence="7">
    <name type="scientific">marine metagenome</name>
    <dbReference type="NCBI Taxonomy" id="408172"/>
    <lineage>
        <taxon>unclassified sequences</taxon>
        <taxon>metagenomes</taxon>
        <taxon>ecological metagenomes</taxon>
    </lineage>
</organism>
<protein>
    <recommendedName>
        <fullName evidence="3">Dihydrothymine dehydrogenase</fullName>
    </recommendedName>
    <alternativeName>
        <fullName evidence="2">Dihydrouracil dehydrogenase</fullName>
    </alternativeName>
</protein>
<name>A0A382D037_9ZZZZ</name>
<dbReference type="PANTHER" id="PTHR43073:SF2">
    <property type="entry name" value="DIHYDROPYRIMIDINE DEHYDROGENASE [NADP(+)]"/>
    <property type="match status" value="1"/>
</dbReference>
<dbReference type="Gene3D" id="1.10.1060.10">
    <property type="entry name" value="Alpha-helical ferredoxin"/>
    <property type="match status" value="1"/>
</dbReference>
<sequence>MDTKYLFKRHNTYWVKVAVPQNLRKELGFDLRRSLKTHELSRAQKLRDAVVEEFKSKIFAAKDGLNKKNGKGSVKTFMPITDTSNPQYYHKVVDCQYACPAHTPVPEYIRKIAQQEYTEAYMINWESNVFPGILGRTCDRPCEPACRRTRTHEKPVAICRLKRVAADYRDDVSHLLPKAPDDTNGKKIALIGGGPASLTVARDLLVIGYECTLFEKDPKAGGLMRTNIPSFRLPVEVLDEEVDQILDMGLKTKFNSEIISMQDFLKEDFDAVFVGTGAPKGRDLNIDGRKEASKNIHIGIDFLTSIAFEHINSIGKKVIVLGGGNTAMDCCRSSLRLGAEDVKVVVRSPFSQMKASEWEIEDTMEENIPIFENHVPKKFLHSNGKLSGMEFQKVEALFDDEGNRSLVPTDEKPVIMECDDVLVAIGQDNSFEWIERDIGIEFGEWDMPVVNSTTFQSTHPKIFFGGDAAWGPENIIW</sequence>
<evidence type="ECO:0000259" key="4">
    <source>
        <dbReference type="Pfam" id="PF07992"/>
    </source>
</evidence>
<dbReference type="GO" id="GO:0051536">
    <property type="term" value="F:iron-sulfur cluster binding"/>
    <property type="evidence" value="ECO:0007669"/>
    <property type="project" value="InterPro"/>
</dbReference>
<dbReference type="PRINTS" id="PR00419">
    <property type="entry name" value="ADXRDTASE"/>
</dbReference>
<feature type="domain" description="FAD/NAD(P)-binding" evidence="4">
    <location>
        <begin position="187"/>
        <end position="473"/>
    </location>
</feature>
<dbReference type="InterPro" id="IPR028261">
    <property type="entry name" value="DPD_II"/>
</dbReference>
<dbReference type="Gene3D" id="3.50.50.60">
    <property type="entry name" value="FAD/NAD(P)-binding domain"/>
    <property type="match status" value="2"/>
</dbReference>
<dbReference type="InterPro" id="IPR023753">
    <property type="entry name" value="FAD/NAD-binding_dom"/>
</dbReference>
<dbReference type="InterPro" id="IPR046668">
    <property type="entry name" value="DUF6538"/>
</dbReference>
<dbReference type="SUPFAM" id="SSF46548">
    <property type="entry name" value="alpha-helical ferredoxin"/>
    <property type="match status" value="1"/>
</dbReference>
<reference evidence="7" key="1">
    <citation type="submission" date="2018-05" db="EMBL/GenBank/DDBJ databases">
        <authorList>
            <person name="Lanie J.A."/>
            <person name="Ng W.-L."/>
            <person name="Kazmierczak K.M."/>
            <person name="Andrzejewski T.M."/>
            <person name="Davidsen T.M."/>
            <person name="Wayne K.J."/>
            <person name="Tettelin H."/>
            <person name="Glass J.I."/>
            <person name="Rusch D."/>
            <person name="Podicherti R."/>
            <person name="Tsui H.-C.T."/>
            <person name="Winkler M.E."/>
        </authorList>
    </citation>
    <scope>NUCLEOTIDE SEQUENCE</scope>
</reference>
<dbReference type="EMBL" id="UINC01036861">
    <property type="protein sequence ID" value="SVB31469.1"/>
    <property type="molecule type" value="Genomic_DNA"/>
</dbReference>
<dbReference type="Pfam" id="PF14691">
    <property type="entry name" value="Fer4_20"/>
    <property type="match status" value="1"/>
</dbReference>
<gene>
    <name evidence="7" type="ORF">METZ01_LOCUS184323</name>
</gene>
<evidence type="ECO:0000256" key="1">
    <source>
        <dbReference type="ARBA" id="ARBA00023002"/>
    </source>
</evidence>